<name>A0A1Y2EBX0_9PEZI</name>
<dbReference type="InParanoid" id="A0A1Y2EBX0"/>
<keyword evidence="5" id="KW-0336">GPI-anchor</keyword>
<reference evidence="12 13" key="1">
    <citation type="submission" date="2016-07" db="EMBL/GenBank/DDBJ databases">
        <title>Pervasive Adenine N6-methylation of Active Genes in Fungi.</title>
        <authorList>
            <consortium name="DOE Joint Genome Institute"/>
            <person name="Mondo S.J."/>
            <person name="Dannebaum R.O."/>
            <person name="Kuo R.C."/>
            <person name="Labutti K."/>
            <person name="Haridas S."/>
            <person name="Kuo A."/>
            <person name="Salamov A."/>
            <person name="Ahrendt S.R."/>
            <person name="Lipzen A."/>
            <person name="Sullivan W."/>
            <person name="Andreopoulos W.B."/>
            <person name="Clum A."/>
            <person name="Lindquist E."/>
            <person name="Daum C."/>
            <person name="Ramamoorthy G.K."/>
            <person name="Gryganskyi A."/>
            <person name="Culley D."/>
            <person name="Magnuson J.K."/>
            <person name="James T.Y."/>
            <person name="O'Malley M.A."/>
            <person name="Stajich J.E."/>
            <person name="Spatafora J.W."/>
            <person name="Visel A."/>
            <person name="Grigoriev I.V."/>
        </authorList>
    </citation>
    <scope>NUCLEOTIDE SEQUENCE [LARGE SCALE GENOMIC DNA]</scope>
    <source>
        <strain evidence="12 13">CBS 129021</strain>
    </source>
</reference>
<keyword evidence="5" id="KW-0325">Glycoprotein</keyword>
<dbReference type="Proteomes" id="UP000193689">
    <property type="component" value="Unassembled WGS sequence"/>
</dbReference>
<evidence type="ECO:0000256" key="6">
    <source>
        <dbReference type="ARBA" id="ARBA00022729"/>
    </source>
</evidence>
<feature type="binding site" description="axial binding residue" evidence="9">
    <location>
        <position position="48"/>
    </location>
    <ligand>
        <name>heme</name>
        <dbReference type="ChEBI" id="CHEBI:30413"/>
    </ligand>
    <ligandPart>
        <name>Fe</name>
        <dbReference type="ChEBI" id="CHEBI:18248"/>
    </ligandPart>
</feature>
<keyword evidence="9" id="KW-0408">Iron</keyword>
<dbReference type="STRING" id="1141098.A0A1Y2EBX0"/>
<keyword evidence="8" id="KW-0449">Lipoprotein</keyword>
<dbReference type="AlphaFoldDB" id="A0A1Y2EBX0"/>
<comment type="similarity">
    <text evidence="3">Belongs to the RBT5 family.</text>
</comment>
<dbReference type="EMBL" id="MCFJ01000003">
    <property type="protein sequence ID" value="ORY69079.1"/>
    <property type="molecule type" value="Genomic_DNA"/>
</dbReference>
<keyword evidence="9" id="KW-0349">Heme</keyword>
<keyword evidence="7 9" id="KW-1015">Disulfide bond</keyword>
<evidence type="ECO:0000256" key="2">
    <source>
        <dbReference type="ARBA" id="ARBA00004613"/>
    </source>
</evidence>
<evidence type="ECO:0000256" key="5">
    <source>
        <dbReference type="ARBA" id="ARBA00022622"/>
    </source>
</evidence>
<evidence type="ECO:0000256" key="10">
    <source>
        <dbReference type="SAM" id="SignalP"/>
    </source>
</evidence>
<proteinExistence type="inferred from homology"/>
<feature type="chain" id="PRO_5013005620" description="CFEM domain-containing protein" evidence="10">
    <location>
        <begin position="18"/>
        <end position="161"/>
    </location>
</feature>
<keyword evidence="5" id="KW-0472">Membrane</keyword>
<dbReference type="PROSITE" id="PS52012">
    <property type="entry name" value="CFEM"/>
    <property type="match status" value="1"/>
</dbReference>
<dbReference type="GeneID" id="63781424"/>
<dbReference type="OrthoDB" id="3767534at2759"/>
<dbReference type="GO" id="GO:0098552">
    <property type="term" value="C:side of membrane"/>
    <property type="evidence" value="ECO:0007669"/>
    <property type="project" value="UniProtKB-KW"/>
</dbReference>
<dbReference type="Pfam" id="PF05730">
    <property type="entry name" value="CFEM"/>
    <property type="match status" value="1"/>
</dbReference>
<dbReference type="GO" id="GO:0046872">
    <property type="term" value="F:metal ion binding"/>
    <property type="evidence" value="ECO:0007669"/>
    <property type="project" value="UniProtKB-UniRule"/>
</dbReference>
<evidence type="ECO:0000256" key="9">
    <source>
        <dbReference type="PROSITE-ProRule" id="PRU01356"/>
    </source>
</evidence>
<comment type="caution">
    <text evidence="12">The sequence shown here is derived from an EMBL/GenBank/DDBJ whole genome shotgun (WGS) entry which is preliminary data.</text>
</comment>
<dbReference type="GO" id="GO:0005576">
    <property type="term" value="C:extracellular region"/>
    <property type="evidence" value="ECO:0007669"/>
    <property type="project" value="UniProtKB-SubCell"/>
</dbReference>
<sequence length="161" mass="15431">MLFKTLAISAFAALATAASVSDLISELPSCSTDCLQSAATEAGCSETDYSCQCGKTTDIRAAALTCLATACETSELLSVTTISAQICLAVAAGSATSAAAGSAIGSASSAIGSAASSIANDAFGTSTATGTAATSTQTGGVDRTEAGLGLMGAAAVFAMIM</sequence>
<dbReference type="SMART" id="SM00747">
    <property type="entry name" value="CFEM"/>
    <property type="match status" value="1"/>
</dbReference>
<feature type="disulfide bond" evidence="9">
    <location>
        <begin position="44"/>
        <end position="51"/>
    </location>
</feature>
<evidence type="ECO:0000256" key="3">
    <source>
        <dbReference type="ARBA" id="ARBA00010031"/>
    </source>
</evidence>
<protein>
    <recommendedName>
        <fullName evidence="11">CFEM domain-containing protein</fullName>
    </recommendedName>
</protein>
<keyword evidence="13" id="KW-1185">Reference proteome</keyword>
<evidence type="ECO:0000313" key="13">
    <source>
        <dbReference type="Proteomes" id="UP000193689"/>
    </source>
</evidence>
<comment type="caution">
    <text evidence="9">Lacks conserved residue(s) required for the propagation of feature annotation.</text>
</comment>
<comment type="subcellular location">
    <subcellularLocation>
        <location evidence="1">Membrane</location>
        <topology evidence="1">Lipid-anchor</topology>
        <topology evidence="1">GPI-anchor</topology>
    </subcellularLocation>
    <subcellularLocation>
        <location evidence="2">Secreted</location>
    </subcellularLocation>
</comment>
<evidence type="ECO:0000256" key="4">
    <source>
        <dbReference type="ARBA" id="ARBA00022525"/>
    </source>
</evidence>
<keyword evidence="6 10" id="KW-0732">Signal</keyword>
<feature type="signal peptide" evidence="10">
    <location>
        <begin position="1"/>
        <end position="17"/>
    </location>
</feature>
<evidence type="ECO:0000256" key="1">
    <source>
        <dbReference type="ARBA" id="ARBA00004589"/>
    </source>
</evidence>
<accession>A0A1Y2EBX0</accession>
<evidence type="ECO:0000256" key="8">
    <source>
        <dbReference type="ARBA" id="ARBA00023288"/>
    </source>
</evidence>
<gene>
    <name evidence="12" type="ORF">BCR38DRAFT_521975</name>
</gene>
<keyword evidence="4" id="KW-0964">Secreted</keyword>
<evidence type="ECO:0000313" key="12">
    <source>
        <dbReference type="EMBL" id="ORY69079.1"/>
    </source>
</evidence>
<feature type="domain" description="CFEM" evidence="11">
    <location>
        <begin position="1"/>
        <end position="114"/>
    </location>
</feature>
<dbReference type="InterPro" id="IPR008427">
    <property type="entry name" value="Extracellular_membr_CFEM_dom"/>
</dbReference>
<keyword evidence="9" id="KW-0479">Metal-binding</keyword>
<organism evidence="12 13">
    <name type="scientific">Pseudomassariella vexata</name>
    <dbReference type="NCBI Taxonomy" id="1141098"/>
    <lineage>
        <taxon>Eukaryota</taxon>
        <taxon>Fungi</taxon>
        <taxon>Dikarya</taxon>
        <taxon>Ascomycota</taxon>
        <taxon>Pezizomycotina</taxon>
        <taxon>Sordariomycetes</taxon>
        <taxon>Xylariomycetidae</taxon>
        <taxon>Amphisphaeriales</taxon>
        <taxon>Pseudomassariaceae</taxon>
        <taxon>Pseudomassariella</taxon>
    </lineage>
</organism>
<evidence type="ECO:0000259" key="11">
    <source>
        <dbReference type="PROSITE" id="PS52012"/>
    </source>
</evidence>
<dbReference type="RefSeq" id="XP_040719366.1">
    <property type="nucleotide sequence ID" value="XM_040865212.1"/>
</dbReference>
<evidence type="ECO:0000256" key="7">
    <source>
        <dbReference type="ARBA" id="ARBA00023157"/>
    </source>
</evidence>